<dbReference type="Gene3D" id="1.10.357.10">
    <property type="entry name" value="Tetracycline Repressor, domain 2"/>
    <property type="match status" value="1"/>
</dbReference>
<dbReference type="PANTHER" id="PTHR47506:SF1">
    <property type="entry name" value="HTH-TYPE TRANSCRIPTIONAL REGULATOR YJDC"/>
    <property type="match status" value="1"/>
</dbReference>
<dbReference type="InterPro" id="IPR001647">
    <property type="entry name" value="HTH_TetR"/>
</dbReference>
<protein>
    <submittedName>
        <fullName evidence="6">TetR family transcriptional regulator</fullName>
    </submittedName>
</protein>
<evidence type="ECO:0000256" key="2">
    <source>
        <dbReference type="ARBA" id="ARBA00023125"/>
    </source>
</evidence>
<evidence type="ECO:0000313" key="6">
    <source>
        <dbReference type="EMBL" id="ATQ44257.1"/>
    </source>
</evidence>
<dbReference type="AlphaFoldDB" id="A0A2D2B222"/>
<keyword evidence="3" id="KW-0804">Transcription</keyword>
<dbReference type="InterPro" id="IPR009057">
    <property type="entry name" value="Homeodomain-like_sf"/>
</dbReference>
<evidence type="ECO:0000256" key="3">
    <source>
        <dbReference type="ARBA" id="ARBA00023163"/>
    </source>
</evidence>
<keyword evidence="7" id="KW-1185">Reference proteome</keyword>
<reference evidence="6 7" key="1">
    <citation type="submission" date="2017-10" db="EMBL/GenBank/DDBJ databases">
        <title>Genome sequence of Caulobacter mirabilis FWC38.</title>
        <authorList>
            <person name="Fiebig A."/>
            <person name="Crosson S."/>
        </authorList>
    </citation>
    <scope>NUCLEOTIDE SEQUENCE [LARGE SCALE GENOMIC DNA]</scope>
    <source>
        <strain evidence="6 7">FWC 38</strain>
    </source>
</reference>
<dbReference type="EMBL" id="CP024201">
    <property type="protein sequence ID" value="ATQ44257.1"/>
    <property type="molecule type" value="Genomic_DNA"/>
</dbReference>
<dbReference type="PROSITE" id="PS01081">
    <property type="entry name" value="HTH_TETR_1"/>
    <property type="match status" value="1"/>
</dbReference>
<sequence>MGRPRAFDRDQAIEQAMDVFWRHGYEGASMAELTDAMGINPPSVYGAFGNKEGLFRAVLDRYAEGRADFMDDVLSAPTSRQVVERYLRGSAELALEPKKPAGCLVLQSGLTCGKGGEAVVEELTERRRDPECRLKTRFERARDEGDLPRGLDPLTLARYLVAVNNGLCVQATGGATRRDLQQVAEMALRAWPGN</sequence>
<feature type="domain" description="HTH tetR-type" evidence="5">
    <location>
        <begin position="6"/>
        <end position="66"/>
    </location>
</feature>
<evidence type="ECO:0000256" key="1">
    <source>
        <dbReference type="ARBA" id="ARBA00023015"/>
    </source>
</evidence>
<dbReference type="Proteomes" id="UP000228945">
    <property type="component" value="Chromosome"/>
</dbReference>
<proteinExistence type="predicted"/>
<dbReference type="PANTHER" id="PTHR47506">
    <property type="entry name" value="TRANSCRIPTIONAL REGULATORY PROTEIN"/>
    <property type="match status" value="1"/>
</dbReference>
<evidence type="ECO:0000259" key="5">
    <source>
        <dbReference type="PROSITE" id="PS50977"/>
    </source>
</evidence>
<keyword evidence="2 4" id="KW-0238">DNA-binding</keyword>
<dbReference type="InterPro" id="IPR023772">
    <property type="entry name" value="DNA-bd_HTH_TetR-type_CS"/>
</dbReference>
<dbReference type="SUPFAM" id="SSF48498">
    <property type="entry name" value="Tetracyclin repressor-like, C-terminal domain"/>
    <property type="match status" value="1"/>
</dbReference>
<dbReference type="GO" id="GO:0003677">
    <property type="term" value="F:DNA binding"/>
    <property type="evidence" value="ECO:0007669"/>
    <property type="project" value="UniProtKB-UniRule"/>
</dbReference>
<keyword evidence="1" id="KW-0805">Transcription regulation</keyword>
<gene>
    <name evidence="6" type="ORF">CSW64_18620</name>
</gene>
<organism evidence="6 7">
    <name type="scientific">Caulobacter mirabilis</name>
    <dbReference type="NCBI Taxonomy" id="69666"/>
    <lineage>
        <taxon>Bacteria</taxon>
        <taxon>Pseudomonadati</taxon>
        <taxon>Pseudomonadota</taxon>
        <taxon>Alphaproteobacteria</taxon>
        <taxon>Caulobacterales</taxon>
        <taxon>Caulobacteraceae</taxon>
        <taxon>Caulobacter</taxon>
    </lineage>
</organism>
<dbReference type="Gene3D" id="1.10.10.60">
    <property type="entry name" value="Homeodomain-like"/>
    <property type="match status" value="1"/>
</dbReference>
<feature type="DNA-binding region" description="H-T-H motif" evidence="4">
    <location>
        <begin position="29"/>
        <end position="48"/>
    </location>
</feature>
<accession>A0A2D2B222</accession>
<evidence type="ECO:0000256" key="4">
    <source>
        <dbReference type="PROSITE-ProRule" id="PRU00335"/>
    </source>
</evidence>
<dbReference type="Pfam" id="PF00440">
    <property type="entry name" value="TetR_N"/>
    <property type="match status" value="1"/>
</dbReference>
<dbReference type="PROSITE" id="PS50977">
    <property type="entry name" value="HTH_TETR_2"/>
    <property type="match status" value="1"/>
</dbReference>
<dbReference type="OrthoDB" id="9795242at2"/>
<dbReference type="InterPro" id="IPR036271">
    <property type="entry name" value="Tet_transcr_reg_TetR-rel_C_sf"/>
</dbReference>
<dbReference type="SUPFAM" id="SSF46689">
    <property type="entry name" value="Homeodomain-like"/>
    <property type="match status" value="1"/>
</dbReference>
<dbReference type="KEGG" id="cmb:CSW64_18620"/>
<name>A0A2D2B222_9CAUL</name>
<dbReference type="RefSeq" id="WP_099623505.1">
    <property type="nucleotide sequence ID" value="NZ_CP024201.1"/>
</dbReference>
<evidence type="ECO:0000313" key="7">
    <source>
        <dbReference type="Proteomes" id="UP000228945"/>
    </source>
</evidence>